<feature type="compositionally biased region" description="Pro residues" evidence="1">
    <location>
        <begin position="87"/>
        <end position="106"/>
    </location>
</feature>
<dbReference type="Proteomes" id="UP001642464">
    <property type="component" value="Unassembled WGS sequence"/>
</dbReference>
<name>A0ABP0QK60_9DINO</name>
<evidence type="ECO:0000313" key="2">
    <source>
        <dbReference type="EMBL" id="CAK9088619.1"/>
    </source>
</evidence>
<feature type="region of interest" description="Disordered" evidence="1">
    <location>
        <begin position="76"/>
        <end position="113"/>
    </location>
</feature>
<sequence length="388" mass="42880">MWLRQEGRPTIKKLSSQATGLLMATFLKRALRRVLHLQLATRRPDGMMGGYGGPPGPPGGPMAAQARRPMDAMRARPPDMGNQGQMPMPPQPQGMQAPRPPGPPTAMRPEESSRCAQQMNLNNMNLRRERDDMPKAPFPMPKQSMPMPPPPPKPMPAKPTEMNTTSAPEGRPGQIWVVVKSPHFSHVIVRLSQEVTSRELRRALPGELVTQRGMTETLPNGLVRMPVEPDGWVTVHARNINGPTFLAEAQPDAPRGAREGVPPPPERKVPDFYRPDEDADRPSNAVGVYAKEVLLAVRERIRESNPQAPEEMHGLRSIVVPNLGDRKAGHRKHRERDRVAEAEEDAADGGEAVREGREVERESRGRKASKEDNAAPPGEEKKANCPTQ</sequence>
<protein>
    <submittedName>
        <fullName evidence="2">Uncharacterized protein</fullName>
    </submittedName>
</protein>
<reference evidence="2 3" key="1">
    <citation type="submission" date="2024-02" db="EMBL/GenBank/DDBJ databases">
        <authorList>
            <person name="Chen Y."/>
            <person name="Shah S."/>
            <person name="Dougan E. K."/>
            <person name="Thang M."/>
            <person name="Chan C."/>
        </authorList>
    </citation>
    <scope>NUCLEOTIDE SEQUENCE [LARGE SCALE GENOMIC DNA]</scope>
</reference>
<accession>A0ABP0QK60</accession>
<proteinExistence type="predicted"/>
<dbReference type="EMBL" id="CAXAMM010039729">
    <property type="protein sequence ID" value="CAK9088619.1"/>
    <property type="molecule type" value="Genomic_DNA"/>
</dbReference>
<feature type="region of interest" description="Disordered" evidence="1">
    <location>
        <begin position="46"/>
        <end position="65"/>
    </location>
</feature>
<evidence type="ECO:0000256" key="1">
    <source>
        <dbReference type="SAM" id="MobiDB-lite"/>
    </source>
</evidence>
<feature type="region of interest" description="Disordered" evidence="1">
    <location>
        <begin position="139"/>
        <end position="169"/>
    </location>
</feature>
<feature type="region of interest" description="Disordered" evidence="1">
    <location>
        <begin position="305"/>
        <end position="388"/>
    </location>
</feature>
<evidence type="ECO:0000313" key="3">
    <source>
        <dbReference type="Proteomes" id="UP001642464"/>
    </source>
</evidence>
<feature type="compositionally biased region" description="Basic and acidic residues" evidence="1">
    <location>
        <begin position="351"/>
        <end position="388"/>
    </location>
</feature>
<organism evidence="2 3">
    <name type="scientific">Durusdinium trenchii</name>
    <dbReference type="NCBI Taxonomy" id="1381693"/>
    <lineage>
        <taxon>Eukaryota</taxon>
        <taxon>Sar</taxon>
        <taxon>Alveolata</taxon>
        <taxon>Dinophyceae</taxon>
        <taxon>Suessiales</taxon>
        <taxon>Symbiodiniaceae</taxon>
        <taxon>Durusdinium</taxon>
    </lineage>
</organism>
<feature type="region of interest" description="Disordered" evidence="1">
    <location>
        <begin position="246"/>
        <end position="285"/>
    </location>
</feature>
<feature type="compositionally biased region" description="Pro residues" evidence="1">
    <location>
        <begin position="139"/>
        <end position="157"/>
    </location>
</feature>
<gene>
    <name evidence="2" type="ORF">SCF082_LOCUS41848</name>
</gene>
<comment type="caution">
    <text evidence="2">The sequence shown here is derived from an EMBL/GenBank/DDBJ whole genome shotgun (WGS) entry which is preliminary data.</text>
</comment>
<keyword evidence="3" id="KW-1185">Reference proteome</keyword>
<feature type="compositionally biased region" description="Basic and acidic residues" evidence="1">
    <location>
        <begin position="265"/>
        <end position="276"/>
    </location>
</feature>